<dbReference type="GO" id="GO:0045944">
    <property type="term" value="P:positive regulation of transcription by RNA polymerase II"/>
    <property type="evidence" value="ECO:0007669"/>
    <property type="project" value="TreeGrafter"/>
</dbReference>
<dbReference type="AlphaFoldDB" id="A0A9P4WK62"/>
<dbReference type="CDD" id="cd12148">
    <property type="entry name" value="fungal_TF_MHR"/>
    <property type="match status" value="1"/>
</dbReference>
<sequence length="855" mass="96310">MTFLEGDTNAMYSDEAYHPFQSPPAARGFSPQANPPINGANHTSTPPTSVITPTEGLTVLSLLNSESPAQPHTPGLSPPFDHHVQSVTSQHHEQPTFVYQQAPGEPILWPLEHEQEAMLLEHYIDNVALFFDMIDNECHFTVDVVQRAKKDSTLMNAILALSARQLSRTTDFDPYIADAYYQRCFDTLIPALNNNKIAKEDESLLAATIILRLMEEMNISIVGNDPQGHLFGTQAIIRVAEQSYADSTGPSFRQAIYWAAFRQELWISLMTQRAFQTHIFPADRSLEPANDSIWATRTIAHLGDVCNFAFGEDRHSISRYSQLMDENRAWRTRRPDSFDPFFYRQDGDGSGRNFPDIRFHEKSHTLGTQYNTLAHMLLVVHDPTIPQLGPAHKQSRAVVDRMVQEDVRSLCGVAQSNGKFFPCKFVACYAIALVGDRFPMREDQERLRDFWYSSDSSNSNERQYAFNIKWGLWRKKSTAYLKLLLGQQDSTSPYFLRRCSSESHVADAKDAIEPPKDILHHISELDSQAFDVYKMYTDTGKISVKVSPDVKTRCMWVACWPLMNAHILGCIIEEPAFADRVTNTLVIKLLPDITPDVKTVEHLFDGSKKVIPDELKLFVADRFIDAQERSHVLLDASIYPRLFKEAALQSALQHLAYSQYTAAKSGRRYYIHRDKEACYSIRLTPADTLKEQRLAASREASTTDAEFVTANVLQNGVKSVDWEQRGACAKQALRIDTGHMWKDFRRIEDGDQHDCKELTSDHINGEPDVAHKNGQSPNEVCAVTPANVSRQDYELARPPNTSPVLQSRSIKTHLITKAASTAPTNGHASNSEPAVSPISDCDSVNSTGFEMQIQP</sequence>
<comment type="caution">
    <text evidence="4">The sequence shown here is derived from an EMBL/GenBank/DDBJ whole genome shotgun (WGS) entry which is preliminary data.</text>
</comment>
<dbReference type="GO" id="GO:0003700">
    <property type="term" value="F:DNA-binding transcription factor activity"/>
    <property type="evidence" value="ECO:0007669"/>
    <property type="project" value="TreeGrafter"/>
</dbReference>
<dbReference type="GO" id="GO:0000976">
    <property type="term" value="F:transcription cis-regulatory region binding"/>
    <property type="evidence" value="ECO:0007669"/>
    <property type="project" value="TreeGrafter"/>
</dbReference>
<evidence type="ECO:0000256" key="3">
    <source>
        <dbReference type="SAM" id="MobiDB-lite"/>
    </source>
</evidence>
<reference evidence="4" key="1">
    <citation type="submission" date="2019-04" db="EMBL/GenBank/DDBJ databases">
        <title>Sequencing of skin fungus with MAO and IRED activity.</title>
        <authorList>
            <person name="Marsaioli A.J."/>
            <person name="Bonatto J.M.C."/>
            <person name="Reis Junior O."/>
        </authorList>
    </citation>
    <scope>NUCLEOTIDE SEQUENCE</scope>
    <source>
        <strain evidence="4">28M1</strain>
    </source>
</reference>
<feature type="compositionally biased region" description="Polar residues" evidence="3">
    <location>
        <begin position="820"/>
        <end position="833"/>
    </location>
</feature>
<dbReference type="PANTHER" id="PTHR37534:SF2">
    <property type="entry name" value="N-ACETYLTRANSFERASE DOMAIN-CONTAINING PROTEIN"/>
    <property type="match status" value="1"/>
</dbReference>
<dbReference type="EMBL" id="SWKV01000063">
    <property type="protein sequence ID" value="KAF3034918.1"/>
    <property type="molecule type" value="Genomic_DNA"/>
</dbReference>
<dbReference type="OrthoDB" id="407832at2759"/>
<gene>
    <name evidence="4" type="ORF">E8E12_006058</name>
</gene>
<dbReference type="PANTHER" id="PTHR37534">
    <property type="entry name" value="TRANSCRIPTIONAL ACTIVATOR PROTEIN UGA3"/>
    <property type="match status" value="1"/>
</dbReference>
<dbReference type="InterPro" id="IPR021858">
    <property type="entry name" value="Fun_TF"/>
</dbReference>
<dbReference type="Pfam" id="PF11951">
    <property type="entry name" value="Fungal_trans_2"/>
    <property type="match status" value="1"/>
</dbReference>
<evidence type="ECO:0000313" key="5">
    <source>
        <dbReference type="Proteomes" id="UP000758155"/>
    </source>
</evidence>
<accession>A0A9P4WK62</accession>
<evidence type="ECO:0000313" key="4">
    <source>
        <dbReference type="EMBL" id="KAF3034918.1"/>
    </source>
</evidence>
<keyword evidence="2" id="KW-0539">Nucleus</keyword>
<feature type="region of interest" description="Disordered" evidence="3">
    <location>
        <begin position="14"/>
        <end position="52"/>
    </location>
</feature>
<comment type="subcellular location">
    <subcellularLocation>
        <location evidence="1">Nucleus</location>
    </subcellularLocation>
</comment>
<evidence type="ECO:0000256" key="1">
    <source>
        <dbReference type="ARBA" id="ARBA00004123"/>
    </source>
</evidence>
<evidence type="ECO:0000256" key="2">
    <source>
        <dbReference type="ARBA" id="ARBA00023242"/>
    </source>
</evidence>
<protein>
    <submittedName>
        <fullName evidence="4">Uncharacterized protein</fullName>
    </submittedName>
</protein>
<feature type="region of interest" description="Disordered" evidence="3">
    <location>
        <begin position="65"/>
        <end position="93"/>
    </location>
</feature>
<feature type="compositionally biased region" description="Low complexity" evidence="3">
    <location>
        <begin position="43"/>
        <end position="52"/>
    </location>
</feature>
<dbReference type="GO" id="GO:0005634">
    <property type="term" value="C:nucleus"/>
    <property type="evidence" value="ECO:0007669"/>
    <property type="project" value="UniProtKB-SubCell"/>
</dbReference>
<feature type="region of interest" description="Disordered" evidence="3">
    <location>
        <begin position="820"/>
        <end position="839"/>
    </location>
</feature>
<name>A0A9P4WK62_9PLEO</name>
<organism evidence="4 5">
    <name type="scientific">Didymella heteroderae</name>
    <dbReference type="NCBI Taxonomy" id="1769908"/>
    <lineage>
        <taxon>Eukaryota</taxon>
        <taxon>Fungi</taxon>
        <taxon>Dikarya</taxon>
        <taxon>Ascomycota</taxon>
        <taxon>Pezizomycotina</taxon>
        <taxon>Dothideomycetes</taxon>
        <taxon>Pleosporomycetidae</taxon>
        <taxon>Pleosporales</taxon>
        <taxon>Pleosporineae</taxon>
        <taxon>Didymellaceae</taxon>
        <taxon>Didymella</taxon>
    </lineage>
</organism>
<proteinExistence type="predicted"/>
<keyword evidence="5" id="KW-1185">Reference proteome</keyword>
<feature type="compositionally biased region" description="Basic and acidic residues" evidence="3">
    <location>
        <begin position="80"/>
        <end position="93"/>
    </location>
</feature>
<dbReference type="Proteomes" id="UP000758155">
    <property type="component" value="Unassembled WGS sequence"/>
</dbReference>